<dbReference type="Gene3D" id="3.40.50.360">
    <property type="match status" value="1"/>
</dbReference>
<dbReference type="SUPFAM" id="SSF52218">
    <property type="entry name" value="Flavoproteins"/>
    <property type="match status" value="1"/>
</dbReference>
<dbReference type="EMBL" id="CP003155">
    <property type="protein sequence ID" value="AEV30828.1"/>
    <property type="molecule type" value="Genomic_DNA"/>
</dbReference>
<dbReference type="PANTHER" id="PTHR39201">
    <property type="entry name" value="EXPORTED PROTEIN-RELATED"/>
    <property type="match status" value="1"/>
</dbReference>
<dbReference type="HOGENOM" id="CLU_068890_1_2_12"/>
<dbReference type="KEGG" id="sgp:SpiGrapes_3081"/>
<proteinExistence type="predicted"/>
<dbReference type="AlphaFoldDB" id="G8QYW9"/>
<dbReference type="PANTHER" id="PTHR39201:SF1">
    <property type="entry name" value="FLAVODOXIN-LIKE DOMAIN-CONTAINING PROTEIN"/>
    <property type="match status" value="1"/>
</dbReference>
<dbReference type="InterPro" id="IPR029039">
    <property type="entry name" value="Flavoprotein-like_sf"/>
</dbReference>
<dbReference type="InterPro" id="IPR008254">
    <property type="entry name" value="Flavodoxin/NO_synth"/>
</dbReference>
<dbReference type="STRING" id="158190.SpiGrapes_3081"/>
<dbReference type="Proteomes" id="UP000005632">
    <property type="component" value="Chromosome"/>
</dbReference>
<organism evidence="2 3">
    <name type="scientific">Sphaerochaeta pleomorpha (strain ATCC BAA-1885 / DSM 22778 / Grapes)</name>
    <dbReference type="NCBI Taxonomy" id="158190"/>
    <lineage>
        <taxon>Bacteria</taxon>
        <taxon>Pseudomonadati</taxon>
        <taxon>Spirochaetota</taxon>
        <taxon>Spirochaetia</taxon>
        <taxon>Spirochaetales</taxon>
        <taxon>Sphaerochaetaceae</taxon>
        <taxon>Sphaerochaeta</taxon>
    </lineage>
</organism>
<keyword evidence="3" id="KW-1185">Reference proteome</keyword>
<evidence type="ECO:0000259" key="1">
    <source>
        <dbReference type="PROSITE" id="PS50902"/>
    </source>
</evidence>
<evidence type="ECO:0000313" key="3">
    <source>
        <dbReference type="Proteomes" id="UP000005632"/>
    </source>
</evidence>
<protein>
    <submittedName>
        <fullName evidence="2">Flavodoxin</fullName>
    </submittedName>
</protein>
<feature type="domain" description="Flavodoxin-like" evidence="1">
    <location>
        <begin position="3"/>
        <end position="165"/>
    </location>
</feature>
<gene>
    <name evidence="2" type="ordered locus">SpiGrapes_3081</name>
</gene>
<reference evidence="2 3" key="1">
    <citation type="submission" date="2011-11" db="EMBL/GenBank/DDBJ databases">
        <title>Complete sequence of Spirochaeta sp. grapes.</title>
        <authorList>
            <consortium name="US DOE Joint Genome Institute"/>
            <person name="Lucas S."/>
            <person name="Han J."/>
            <person name="Lapidus A."/>
            <person name="Cheng J.-F."/>
            <person name="Goodwin L."/>
            <person name="Pitluck S."/>
            <person name="Peters L."/>
            <person name="Ovchinnikova G."/>
            <person name="Munk A.C."/>
            <person name="Detter J.C."/>
            <person name="Han C."/>
            <person name="Tapia R."/>
            <person name="Land M."/>
            <person name="Hauser L."/>
            <person name="Kyrpides N."/>
            <person name="Ivanova N."/>
            <person name="Pagani I."/>
            <person name="Ritalahtilisa K."/>
            <person name="Loeffler F."/>
            <person name="Woyke T."/>
        </authorList>
    </citation>
    <scope>NUCLEOTIDE SEQUENCE [LARGE SCALE GENOMIC DNA]</scope>
    <source>
        <strain evidence="3">ATCC BAA-1885 / DSM 22778 / Grapes</strain>
    </source>
</reference>
<dbReference type="OrthoDB" id="9806505at2"/>
<dbReference type="Pfam" id="PF12682">
    <property type="entry name" value="Flavodoxin_4"/>
    <property type="match status" value="1"/>
</dbReference>
<sequence>MDIAVVYYSLEGHTDFIARKIWEQTGAVPIRLFPKKEFPNDGFKKYFWCGKSSMFHEKPELSNEPLQLDTYDTIVVGTPTWAGSMTSPIRSFLAKENLKGKQVYLFACNSGGKDDKCFAQMSKYLEDNTLKGWASFNQPTEENFETMKGEFDRFCEAIQAGKQYP</sequence>
<dbReference type="eggNOG" id="COG0716">
    <property type="taxonomic scope" value="Bacteria"/>
</dbReference>
<accession>G8QYW9</accession>
<name>G8QYW9_SPHPG</name>
<dbReference type="GO" id="GO:0010181">
    <property type="term" value="F:FMN binding"/>
    <property type="evidence" value="ECO:0007669"/>
    <property type="project" value="InterPro"/>
</dbReference>
<evidence type="ECO:0000313" key="2">
    <source>
        <dbReference type="EMBL" id="AEV30828.1"/>
    </source>
</evidence>
<dbReference type="RefSeq" id="WP_014271667.1">
    <property type="nucleotide sequence ID" value="NC_016633.1"/>
</dbReference>
<dbReference type="PROSITE" id="PS50902">
    <property type="entry name" value="FLAVODOXIN_LIKE"/>
    <property type="match status" value="1"/>
</dbReference>